<dbReference type="AlphaFoldDB" id="G0TR30"/>
<evidence type="ECO:0000256" key="4">
    <source>
        <dbReference type="ARBA" id="ARBA00022827"/>
    </source>
</evidence>
<dbReference type="Pfam" id="PF01266">
    <property type="entry name" value="DAO"/>
    <property type="match status" value="1"/>
</dbReference>
<dbReference type="GO" id="GO:0004368">
    <property type="term" value="F:glycerol-3-phosphate dehydrogenase (quinone) activity"/>
    <property type="evidence" value="ECO:0007669"/>
    <property type="project" value="UniProtKB-EC"/>
</dbReference>
<evidence type="ECO:0000256" key="5">
    <source>
        <dbReference type="ARBA" id="ARBA00023002"/>
    </source>
</evidence>
<proteinExistence type="inferred from homology"/>
<dbReference type="EC" id="1.1.5.3" evidence="8"/>
<feature type="domain" description="Alpha-glycerophosphate oxidase C-terminal" evidence="7">
    <location>
        <begin position="550"/>
        <end position="602"/>
    </location>
</feature>
<protein>
    <submittedName>
        <fullName evidence="8">Glycerol-3-phosphate dehydrogenase</fullName>
        <ecNumber evidence="8">1.1.5.3</ecNumber>
    </submittedName>
</protein>
<comment type="similarity">
    <text evidence="2">Belongs to the FAD-dependent glycerol-3-phosphate dehydrogenase family.</text>
</comment>
<dbReference type="Gene3D" id="1.10.8.870">
    <property type="entry name" value="Alpha-glycerophosphate oxidase, cap domain"/>
    <property type="match status" value="1"/>
</dbReference>
<evidence type="ECO:0000256" key="2">
    <source>
        <dbReference type="ARBA" id="ARBA00007330"/>
    </source>
</evidence>
<evidence type="ECO:0000259" key="7">
    <source>
        <dbReference type="Pfam" id="PF16901"/>
    </source>
</evidence>
<evidence type="ECO:0000256" key="3">
    <source>
        <dbReference type="ARBA" id="ARBA00022630"/>
    </source>
</evidence>
<evidence type="ECO:0000259" key="6">
    <source>
        <dbReference type="Pfam" id="PF01266"/>
    </source>
</evidence>
<dbReference type="GO" id="GO:0005739">
    <property type="term" value="C:mitochondrion"/>
    <property type="evidence" value="ECO:0007669"/>
    <property type="project" value="TreeGrafter"/>
</dbReference>
<dbReference type="VEuPathDB" id="TriTrypDB:TvY486_0100420"/>
<dbReference type="SUPFAM" id="SSF51905">
    <property type="entry name" value="FAD/NAD(P)-binding domain"/>
    <property type="match status" value="1"/>
</dbReference>
<organism evidence="8">
    <name type="scientific">Trypanosoma vivax (strain Y486)</name>
    <dbReference type="NCBI Taxonomy" id="1055687"/>
    <lineage>
        <taxon>Eukaryota</taxon>
        <taxon>Discoba</taxon>
        <taxon>Euglenozoa</taxon>
        <taxon>Kinetoplastea</taxon>
        <taxon>Metakinetoplastina</taxon>
        <taxon>Trypanosomatida</taxon>
        <taxon>Trypanosomatidae</taxon>
        <taxon>Trypanosoma</taxon>
        <taxon>Duttonella</taxon>
    </lineage>
</organism>
<name>G0TR30_TRYVY</name>
<keyword evidence="3" id="KW-0285">Flavoprotein</keyword>
<dbReference type="InterPro" id="IPR006076">
    <property type="entry name" value="FAD-dep_OxRdtase"/>
</dbReference>
<feature type="domain" description="FAD dependent oxidoreductase" evidence="6">
    <location>
        <begin position="64"/>
        <end position="461"/>
    </location>
</feature>
<evidence type="ECO:0000256" key="1">
    <source>
        <dbReference type="ARBA" id="ARBA00001974"/>
    </source>
</evidence>
<keyword evidence="5 8" id="KW-0560">Oxidoreductase</keyword>
<accession>G0TR30</accession>
<dbReference type="PRINTS" id="PR01001">
    <property type="entry name" value="FADG3PDH"/>
</dbReference>
<dbReference type="PANTHER" id="PTHR11985:SF11">
    <property type="entry name" value="DEHYDROGENASE (FAD-DEPENDENT), PUTATIVE-RELATED"/>
    <property type="match status" value="1"/>
</dbReference>
<gene>
    <name evidence="8" type="ORF">TVY486_0100420</name>
</gene>
<keyword evidence="4" id="KW-0274">FAD</keyword>
<dbReference type="EMBL" id="HE573017">
    <property type="protein sequence ID" value="CCC46394.1"/>
    <property type="molecule type" value="Genomic_DNA"/>
</dbReference>
<dbReference type="InterPro" id="IPR036188">
    <property type="entry name" value="FAD/NAD-bd_sf"/>
</dbReference>
<reference evidence="8" key="1">
    <citation type="journal article" date="2012" name="Proc. Natl. Acad. Sci. U.S.A.">
        <title>Antigenic diversity is generated by distinct evolutionary mechanisms in African trypanosome species.</title>
        <authorList>
            <person name="Jackson A.P."/>
            <person name="Berry A."/>
            <person name="Aslett M."/>
            <person name="Allison H.C."/>
            <person name="Burton P."/>
            <person name="Vavrova-Anderson J."/>
            <person name="Brown R."/>
            <person name="Browne H."/>
            <person name="Corton N."/>
            <person name="Hauser H."/>
            <person name="Gamble J."/>
            <person name="Gilderthorp R."/>
            <person name="Marcello L."/>
            <person name="McQuillan J."/>
            <person name="Otto T.D."/>
            <person name="Quail M.A."/>
            <person name="Sanders M.J."/>
            <person name="van Tonder A."/>
            <person name="Ginger M.L."/>
            <person name="Field M.C."/>
            <person name="Barry J.D."/>
            <person name="Hertz-Fowler C."/>
            <person name="Berriman M."/>
        </authorList>
    </citation>
    <scope>NUCLEOTIDE SEQUENCE</scope>
    <source>
        <strain evidence="8">Y486</strain>
    </source>
</reference>
<dbReference type="PANTHER" id="PTHR11985">
    <property type="entry name" value="GLYCEROL-3-PHOSPHATE DEHYDROGENASE"/>
    <property type="match status" value="1"/>
</dbReference>
<dbReference type="InterPro" id="IPR031656">
    <property type="entry name" value="DAO_C"/>
</dbReference>
<dbReference type="OMA" id="ETTWRNV"/>
<dbReference type="InterPro" id="IPR038299">
    <property type="entry name" value="DAO_C_sf"/>
</dbReference>
<dbReference type="Pfam" id="PF16901">
    <property type="entry name" value="DAO_C"/>
    <property type="match status" value="1"/>
</dbReference>
<dbReference type="GO" id="GO:0006072">
    <property type="term" value="P:glycerol-3-phosphate metabolic process"/>
    <property type="evidence" value="ECO:0007669"/>
    <property type="project" value="InterPro"/>
</dbReference>
<dbReference type="InterPro" id="IPR000447">
    <property type="entry name" value="G3P_DH_FAD-dep"/>
</dbReference>
<evidence type="ECO:0000313" key="8">
    <source>
        <dbReference type="EMBL" id="CCC46394.1"/>
    </source>
</evidence>
<comment type="cofactor">
    <cofactor evidence="1">
        <name>FAD</name>
        <dbReference type="ChEBI" id="CHEBI:57692"/>
    </cofactor>
</comment>
<dbReference type="Gene3D" id="3.50.50.60">
    <property type="entry name" value="FAD/NAD(P)-binding domain"/>
    <property type="match status" value="2"/>
</dbReference>
<dbReference type="PROSITE" id="PS51257">
    <property type="entry name" value="PROKAR_LIPOPROTEIN"/>
    <property type="match status" value="1"/>
</dbReference>
<sequence length="620" mass="67258">MARHTRRFTVRVFYATFGTAGACCLHNRWTLRRGAVAPPPNDPVDNGLHSRPAKLKQLTNLPLDVLVVGGGVIGLYTALDAAQRGLRVAVVDAGDFGSACSSSSPPLLPGAFPHVQRALRQRDLMWMRRAIEAWKARTVWLNVAPGLADGEVRTLIPSFHLLETTEIFTTAVITSLLSLFCGPWKMCRFVLGSQLEEEFAPMENSPKGAVVVQDVMLDGAGAAVALARTAEALGAVALNYASVTRIDAIESSFTKQNGPNFVVSVCDVSAPPGSCLSTDSQVRLHTRSIVNCTGSWADDVRRLLPNGASESSSDIIERHQLNSYFVLPRDAVSTGGSIMNWSPNHTRALLASSTAYSFSPVMMLPWFDRCVLLGPSVLPITKLRSRASSMFVNHESPSCETHVQTEGSDQLYQHKSGINSEKQAYVSDALRASGVEFDRERILSCISNVVPVVRSYPAGGQENTGILCEGYHISAGTQHRHVVHVYGGTICMARCIAEKAIDALLNSSETFGTDETKRLRPCRTKYLSLIGAQKSERAENGGACSPLERVRRLVSEQYAVRLVDIVARRTHVAYSSPAEALTALPAIAELMAAELGWAEERKHAELSEAYAFISSITAFS</sequence>